<gene>
    <name evidence="12" type="ORF">SAMN05216323_106714</name>
</gene>
<dbReference type="GO" id="GO:0005886">
    <property type="term" value="C:plasma membrane"/>
    <property type="evidence" value="ECO:0007669"/>
    <property type="project" value="UniProtKB-SubCell"/>
</dbReference>
<keyword evidence="6" id="KW-0592">Phosphate transport</keyword>
<dbReference type="CDD" id="cd06261">
    <property type="entry name" value="TM_PBP2"/>
    <property type="match status" value="1"/>
</dbReference>
<dbReference type="NCBIfam" id="TIGR00974">
    <property type="entry name" value="3a0107s02c"/>
    <property type="match status" value="1"/>
</dbReference>
<dbReference type="PANTHER" id="PTHR42922:SF1">
    <property type="entry name" value="PHOSPHATE TRANSPORT SYSTEM PERMEASE PROTEIN PSTA"/>
    <property type="match status" value="1"/>
</dbReference>
<feature type="transmembrane region" description="Helical" evidence="10">
    <location>
        <begin position="258"/>
        <end position="279"/>
    </location>
</feature>
<evidence type="ECO:0000256" key="4">
    <source>
        <dbReference type="ARBA" id="ARBA00022448"/>
    </source>
</evidence>
<evidence type="ECO:0000256" key="10">
    <source>
        <dbReference type="RuleBase" id="RU363043"/>
    </source>
</evidence>
<feature type="domain" description="ABC transmembrane type-1" evidence="11">
    <location>
        <begin position="72"/>
        <end position="276"/>
    </location>
</feature>
<keyword evidence="5 10" id="KW-1003">Cell membrane</keyword>
<evidence type="ECO:0000256" key="9">
    <source>
        <dbReference type="ARBA" id="ARBA00023136"/>
    </source>
</evidence>
<dbReference type="Pfam" id="PF00528">
    <property type="entry name" value="BPD_transp_1"/>
    <property type="match status" value="1"/>
</dbReference>
<evidence type="ECO:0000256" key="8">
    <source>
        <dbReference type="ARBA" id="ARBA00022989"/>
    </source>
</evidence>
<dbReference type="PANTHER" id="PTHR42922">
    <property type="entry name" value="PHOSPHATE TRANSPORT SYSTEM PERMEASE PROTEIN PSTA"/>
    <property type="match status" value="1"/>
</dbReference>
<feature type="transmembrane region" description="Helical" evidence="10">
    <location>
        <begin position="20"/>
        <end position="41"/>
    </location>
</feature>
<evidence type="ECO:0000256" key="2">
    <source>
        <dbReference type="ARBA" id="ARBA00007069"/>
    </source>
</evidence>
<feature type="transmembrane region" description="Helical" evidence="10">
    <location>
        <begin position="200"/>
        <end position="220"/>
    </location>
</feature>
<proteinExistence type="inferred from homology"/>
<organism evidence="12 13">
    <name type="scientific">Williamwhitmania taraxaci</name>
    <dbReference type="NCBI Taxonomy" id="1640674"/>
    <lineage>
        <taxon>Bacteria</taxon>
        <taxon>Pseudomonadati</taxon>
        <taxon>Bacteroidota</taxon>
        <taxon>Bacteroidia</taxon>
        <taxon>Bacteroidales</taxon>
        <taxon>Williamwhitmaniaceae</taxon>
        <taxon>Williamwhitmania</taxon>
    </lineage>
</organism>
<accession>A0A1G6QY92</accession>
<comment type="similarity">
    <text evidence="2 10">Belongs to the binding-protein-dependent transport system permease family. CysTW subfamily.</text>
</comment>
<evidence type="ECO:0000256" key="3">
    <source>
        <dbReference type="ARBA" id="ARBA00016864"/>
    </source>
</evidence>
<evidence type="ECO:0000313" key="13">
    <source>
        <dbReference type="Proteomes" id="UP000199452"/>
    </source>
</evidence>
<reference evidence="12 13" key="1">
    <citation type="submission" date="2016-09" db="EMBL/GenBank/DDBJ databases">
        <authorList>
            <person name="Capua I."/>
            <person name="De Benedictis P."/>
            <person name="Joannis T."/>
            <person name="Lombin L.H."/>
            <person name="Cattoli G."/>
        </authorList>
    </citation>
    <scope>NUCLEOTIDE SEQUENCE [LARGE SCALE GENOMIC DNA]</scope>
    <source>
        <strain evidence="12 13">A7P-90m</strain>
    </source>
</reference>
<dbReference type="RefSeq" id="WP_170830139.1">
    <property type="nucleotide sequence ID" value="NZ_FMYP01000067.1"/>
</dbReference>
<keyword evidence="4" id="KW-0813">Transport</keyword>
<dbReference type="PROSITE" id="PS50928">
    <property type="entry name" value="ABC_TM1"/>
    <property type="match status" value="1"/>
</dbReference>
<dbReference type="InterPro" id="IPR005672">
    <property type="entry name" value="Phosphate_PstA"/>
</dbReference>
<dbReference type="SUPFAM" id="SSF161098">
    <property type="entry name" value="MetI-like"/>
    <property type="match status" value="1"/>
</dbReference>
<evidence type="ECO:0000313" key="12">
    <source>
        <dbReference type="EMBL" id="SDC97370.1"/>
    </source>
</evidence>
<dbReference type="Proteomes" id="UP000199452">
    <property type="component" value="Unassembled WGS sequence"/>
</dbReference>
<feature type="transmembrane region" description="Helical" evidence="10">
    <location>
        <begin position="68"/>
        <end position="96"/>
    </location>
</feature>
<name>A0A1G6QY92_9BACT</name>
<keyword evidence="8 10" id="KW-1133">Transmembrane helix</keyword>
<comment type="subcellular location">
    <subcellularLocation>
        <location evidence="1 10">Cell membrane</location>
        <topology evidence="1 10">Multi-pass membrane protein</topology>
    </subcellularLocation>
</comment>
<feature type="transmembrane region" description="Helical" evidence="10">
    <location>
        <begin position="143"/>
        <end position="162"/>
    </location>
</feature>
<sequence>MKSNRRQQWLNLEERIFVGLMKAATYGIAAVLLLIILTILVKGLPALSWEMVSQTPKGGFYFGKEGGILNAIVGSLYLAVGSTSLAFLIGLPVALFMNVHLLNKKKLVNGIRFMLDLLWGVPSIVYGAFGFTLMVYMGMRTSLLAGIITVTLFIIPIMVRSIDEVLKTVPRGLLEASLSLGSTRSETAFRVFVRQCYPGIITAILLSFGRAIGDAAAVLFTTGYTDYLPQSINDPTATLPLAIFFQLSSPIPEVKARAYASALVLTIIILIISLLSRHLSRKFEKNKIKF</sequence>
<dbReference type="AlphaFoldDB" id="A0A1G6QY92"/>
<dbReference type="STRING" id="1640674.SAMN05216323_106714"/>
<keyword evidence="7 10" id="KW-0812">Transmembrane</keyword>
<dbReference type="InterPro" id="IPR051408">
    <property type="entry name" value="Phosphate_transprt_permease"/>
</dbReference>
<dbReference type="GO" id="GO:0005315">
    <property type="term" value="F:phosphate transmembrane transporter activity"/>
    <property type="evidence" value="ECO:0007669"/>
    <property type="project" value="InterPro"/>
</dbReference>
<dbReference type="GO" id="GO:0035435">
    <property type="term" value="P:phosphate ion transmembrane transport"/>
    <property type="evidence" value="ECO:0007669"/>
    <property type="project" value="InterPro"/>
</dbReference>
<evidence type="ECO:0000256" key="5">
    <source>
        <dbReference type="ARBA" id="ARBA00022475"/>
    </source>
</evidence>
<dbReference type="EMBL" id="FMYP01000067">
    <property type="protein sequence ID" value="SDC97370.1"/>
    <property type="molecule type" value="Genomic_DNA"/>
</dbReference>
<feature type="transmembrane region" description="Helical" evidence="10">
    <location>
        <begin position="117"/>
        <end position="137"/>
    </location>
</feature>
<keyword evidence="9 10" id="KW-0472">Membrane</keyword>
<protein>
    <recommendedName>
        <fullName evidence="3 10">Phosphate transport system permease protein PstA</fullName>
    </recommendedName>
</protein>
<evidence type="ECO:0000256" key="1">
    <source>
        <dbReference type="ARBA" id="ARBA00004651"/>
    </source>
</evidence>
<evidence type="ECO:0000256" key="6">
    <source>
        <dbReference type="ARBA" id="ARBA00022592"/>
    </source>
</evidence>
<keyword evidence="13" id="KW-1185">Reference proteome</keyword>
<evidence type="ECO:0000259" key="11">
    <source>
        <dbReference type="PROSITE" id="PS50928"/>
    </source>
</evidence>
<dbReference type="Gene3D" id="1.10.3720.10">
    <property type="entry name" value="MetI-like"/>
    <property type="match status" value="1"/>
</dbReference>
<evidence type="ECO:0000256" key="7">
    <source>
        <dbReference type="ARBA" id="ARBA00022692"/>
    </source>
</evidence>
<dbReference type="InterPro" id="IPR000515">
    <property type="entry name" value="MetI-like"/>
</dbReference>
<dbReference type="InterPro" id="IPR035906">
    <property type="entry name" value="MetI-like_sf"/>
</dbReference>